<dbReference type="GO" id="GO:0005737">
    <property type="term" value="C:cytoplasm"/>
    <property type="evidence" value="ECO:0007669"/>
    <property type="project" value="UniProtKB-SubCell"/>
</dbReference>
<dbReference type="Gene3D" id="3.40.50.1000">
    <property type="entry name" value="HAD superfamily/HAD-like"/>
    <property type="match status" value="1"/>
</dbReference>
<dbReference type="CDD" id="cd00956">
    <property type="entry name" value="Transaldolase_FSA"/>
    <property type="match status" value="1"/>
</dbReference>
<evidence type="ECO:0000313" key="10">
    <source>
        <dbReference type="Proteomes" id="UP000614410"/>
    </source>
</evidence>
<evidence type="ECO:0000256" key="8">
    <source>
        <dbReference type="ARBA" id="ARBA00031828"/>
    </source>
</evidence>
<dbReference type="GO" id="GO:0046872">
    <property type="term" value="F:metal ion binding"/>
    <property type="evidence" value="ECO:0007669"/>
    <property type="project" value="UniProtKB-KW"/>
</dbReference>
<dbReference type="InterPro" id="IPR023214">
    <property type="entry name" value="HAD_sf"/>
</dbReference>
<keyword evidence="3" id="KW-0963">Cytoplasm</keyword>
<dbReference type="PANTHER" id="PTHR42891">
    <property type="entry name" value="D-GLYCERO-BETA-D-MANNO-HEPTOSE-1,7-BISPHOSPHATE 7-PHOSPHATASE"/>
    <property type="match status" value="1"/>
</dbReference>
<evidence type="ECO:0000256" key="4">
    <source>
        <dbReference type="ARBA" id="ARBA00022723"/>
    </source>
</evidence>
<keyword evidence="9" id="KW-0808">Transferase</keyword>
<dbReference type="InterPro" id="IPR006549">
    <property type="entry name" value="HAD-SF_hydro_IIIA"/>
</dbReference>
<dbReference type="NCBIfam" id="TIGR02134">
    <property type="entry name" value="transald_staph"/>
    <property type="match status" value="1"/>
</dbReference>
<keyword evidence="7" id="KW-0119">Carbohydrate metabolism</keyword>
<dbReference type="EMBL" id="JAEKNN010000024">
    <property type="protein sequence ID" value="MBJ7608732.1"/>
    <property type="molecule type" value="Genomic_DNA"/>
</dbReference>
<organism evidence="9 10">
    <name type="scientific">Candidatus Amunia macphersoniae</name>
    <dbReference type="NCBI Taxonomy" id="3127014"/>
    <lineage>
        <taxon>Bacteria</taxon>
        <taxon>Bacillati</taxon>
        <taxon>Candidatus Dormiibacterota</taxon>
        <taxon>Candidatus Dormibacteria</taxon>
        <taxon>Candidatus Aeolococcales</taxon>
        <taxon>Candidatus Aeolococcaceae</taxon>
        <taxon>Candidatus Amunia</taxon>
    </lineage>
</organism>
<dbReference type="InterPro" id="IPR004446">
    <property type="entry name" value="Heptose_bisP_phosphatase"/>
</dbReference>
<reference evidence="9 10" key="1">
    <citation type="submission" date="2020-10" db="EMBL/GenBank/DDBJ databases">
        <title>Ca. Dormibacterota MAGs.</title>
        <authorList>
            <person name="Montgomery K."/>
        </authorList>
    </citation>
    <scope>NUCLEOTIDE SEQUENCE [LARGE SCALE GENOMIC DNA]</scope>
    <source>
        <strain evidence="9">Mitchell_Peninsula_5</strain>
    </source>
</reference>
<dbReference type="SUPFAM" id="SSF51569">
    <property type="entry name" value="Aldolase"/>
    <property type="match status" value="1"/>
</dbReference>
<comment type="caution">
    <text evidence="9">The sequence shown here is derived from an EMBL/GenBank/DDBJ whole genome shotgun (WGS) entry which is preliminary data.</text>
</comment>
<evidence type="ECO:0000256" key="1">
    <source>
        <dbReference type="ARBA" id="ARBA00004496"/>
    </source>
</evidence>
<dbReference type="InterPro" id="IPR011861">
    <property type="entry name" value="Transald_staph-type"/>
</dbReference>
<comment type="similarity">
    <text evidence="2">Belongs to the GmhB family.</text>
</comment>
<dbReference type="AlphaFoldDB" id="A0A934KP99"/>
<sequence length="437" mass="47523">MAGDQMTPRPAVFLDRDGVLTESVVVDGVPRPAHSDGTLLPLRPGVEEACARLRRAGLLLICVSNQPDVARGTADIESVNATNRELRAALNLDAVLVCPHDDRDGCECRKPLPGMLLAAADSLDVDLARSVMVGDRWRDIEAGRRAGVTTIFIDNRYDERQPNRPDITGPGLLDVVPQILQVALRITMRDATLDRPAAETLSPSDLAVEIFADGADRASILQLAANPLIKGFTTNPTLMRAVGVTDYEGFAHEVLTAVPGMPVSFEVFADDFDEMERQARRIAEWGDNVYVKIPVTDTKGRPTDRVVSTLSEEGVQLNVTALFTVEQVRWVVDALAGGPRAFISVFAGRIADSGRDPIPIMVDSLEVMAAHPNLKLIWASPREILNIVQADQIGCHVITVTHDLLKKLSSIGKDLDEFSLDTVRMFHRDAASAGFTL</sequence>
<dbReference type="NCBIfam" id="TIGR01656">
    <property type="entry name" value="Histidinol-ppas"/>
    <property type="match status" value="1"/>
</dbReference>
<dbReference type="InterPro" id="IPR013785">
    <property type="entry name" value="Aldolase_TIM"/>
</dbReference>
<evidence type="ECO:0000256" key="5">
    <source>
        <dbReference type="ARBA" id="ARBA00022801"/>
    </source>
</evidence>
<accession>A0A934KP99</accession>
<evidence type="ECO:0000256" key="2">
    <source>
        <dbReference type="ARBA" id="ARBA00005628"/>
    </source>
</evidence>
<dbReference type="InterPro" id="IPR036412">
    <property type="entry name" value="HAD-like_sf"/>
</dbReference>
<dbReference type="SUPFAM" id="SSF56784">
    <property type="entry name" value="HAD-like"/>
    <property type="match status" value="1"/>
</dbReference>
<dbReference type="InterPro" id="IPR006543">
    <property type="entry name" value="Histidinol-phos"/>
</dbReference>
<dbReference type="Pfam" id="PF00702">
    <property type="entry name" value="Hydrolase"/>
    <property type="match status" value="1"/>
</dbReference>
<proteinExistence type="inferred from homology"/>
<evidence type="ECO:0000256" key="3">
    <source>
        <dbReference type="ARBA" id="ARBA00022490"/>
    </source>
</evidence>
<dbReference type="Proteomes" id="UP000614410">
    <property type="component" value="Unassembled WGS sequence"/>
</dbReference>
<dbReference type="GO" id="GO:0016832">
    <property type="term" value="F:aldehyde-lyase activity"/>
    <property type="evidence" value="ECO:0007669"/>
    <property type="project" value="InterPro"/>
</dbReference>
<dbReference type="Gene3D" id="3.20.20.70">
    <property type="entry name" value="Aldolase class I"/>
    <property type="match status" value="1"/>
</dbReference>
<protein>
    <recommendedName>
        <fullName evidence="8">D,D-heptose 1,7-bisphosphate phosphatase</fullName>
    </recommendedName>
</protein>
<evidence type="ECO:0000256" key="6">
    <source>
        <dbReference type="ARBA" id="ARBA00023270"/>
    </source>
</evidence>
<dbReference type="GO" id="GO:0016740">
    <property type="term" value="F:transferase activity"/>
    <property type="evidence" value="ECO:0007669"/>
    <property type="project" value="UniProtKB-KW"/>
</dbReference>
<dbReference type="InterPro" id="IPR001585">
    <property type="entry name" value="TAL/FSA"/>
</dbReference>
<dbReference type="Pfam" id="PF00923">
    <property type="entry name" value="TAL_FSA"/>
    <property type="match status" value="1"/>
</dbReference>
<name>A0A934KP99_9BACT</name>
<evidence type="ECO:0000313" key="9">
    <source>
        <dbReference type="EMBL" id="MBJ7608732.1"/>
    </source>
</evidence>
<keyword evidence="6" id="KW-0704">Schiff base</keyword>
<dbReference type="InterPro" id="IPR033919">
    <property type="entry name" value="TSA/FSA_arc/bac"/>
</dbReference>
<comment type="subcellular location">
    <subcellularLocation>
        <location evidence="1">Cytoplasm</location>
    </subcellularLocation>
</comment>
<gene>
    <name evidence="9" type="ORF">JF887_04785</name>
</gene>
<dbReference type="GO" id="GO:0005975">
    <property type="term" value="P:carbohydrate metabolic process"/>
    <property type="evidence" value="ECO:0007669"/>
    <property type="project" value="InterPro"/>
</dbReference>
<dbReference type="PANTHER" id="PTHR42891:SF1">
    <property type="entry name" value="D-GLYCERO-BETA-D-MANNO-HEPTOSE-1,7-BISPHOSPHATE 7-PHOSPHATASE"/>
    <property type="match status" value="1"/>
</dbReference>
<dbReference type="GO" id="GO:0016791">
    <property type="term" value="F:phosphatase activity"/>
    <property type="evidence" value="ECO:0007669"/>
    <property type="project" value="InterPro"/>
</dbReference>
<evidence type="ECO:0000256" key="7">
    <source>
        <dbReference type="ARBA" id="ARBA00023277"/>
    </source>
</evidence>
<dbReference type="NCBIfam" id="TIGR01662">
    <property type="entry name" value="HAD-SF-IIIA"/>
    <property type="match status" value="1"/>
</dbReference>
<keyword evidence="5" id="KW-0378">Hydrolase</keyword>
<keyword evidence="4" id="KW-0479">Metal-binding</keyword>